<proteinExistence type="predicted"/>
<accession>A0A1I1AL01</accession>
<keyword evidence="1" id="KW-0812">Transmembrane</keyword>
<dbReference type="AlphaFoldDB" id="A0A1I1AL01"/>
<name>A0A1I1AL01_9PSEU</name>
<sequence>MRKALSGQRREYWFPLALLGFFLLALTAPHAEHDFGWMAYGPVPDDLPFYGSVLVSARSNGKIDAFHVGTAHYWQGWFLAVLVLYLATVAWYVLRLRSTGVTVSWWRGVAVGLGGSLVLWLGHEVLDVVDRPTPSSAFATTGVSLVLLGLCALAWSRFGGGKYRRTTAVLGVVLIGLVAAAGLVVLVPGSADIVVVSAALLALGRLERSGLLTAVSVLFLVAGLFLTPGSLATQTGAAVMFGGVIAALLRRARPAVAEL</sequence>
<reference evidence="3" key="1">
    <citation type="submission" date="2016-10" db="EMBL/GenBank/DDBJ databases">
        <authorList>
            <person name="Varghese N."/>
            <person name="Submissions S."/>
        </authorList>
    </citation>
    <scope>NUCLEOTIDE SEQUENCE [LARGE SCALE GENOMIC DNA]</scope>
    <source>
        <strain evidence="3">CGMCC 4.3568</strain>
    </source>
</reference>
<keyword evidence="3" id="KW-1185">Reference proteome</keyword>
<dbReference type="RefSeq" id="WP_091674241.1">
    <property type="nucleotide sequence ID" value="NZ_FOKG01000009.1"/>
</dbReference>
<feature type="transmembrane region" description="Helical" evidence="1">
    <location>
        <begin position="167"/>
        <end position="189"/>
    </location>
</feature>
<keyword evidence="1" id="KW-1133">Transmembrane helix</keyword>
<keyword evidence="1" id="KW-0472">Membrane</keyword>
<feature type="transmembrane region" description="Helical" evidence="1">
    <location>
        <begin position="105"/>
        <end position="123"/>
    </location>
</feature>
<gene>
    <name evidence="2" type="ORF">SAMN05216266_109271</name>
</gene>
<feature type="transmembrane region" description="Helical" evidence="1">
    <location>
        <begin position="74"/>
        <end position="93"/>
    </location>
</feature>
<dbReference type="Proteomes" id="UP000243799">
    <property type="component" value="Unassembled WGS sequence"/>
</dbReference>
<dbReference type="STRING" id="490629.SAMN05216266_109271"/>
<feature type="transmembrane region" description="Helical" evidence="1">
    <location>
        <begin position="135"/>
        <end position="155"/>
    </location>
</feature>
<evidence type="ECO:0000313" key="2">
    <source>
        <dbReference type="EMBL" id="SFB38627.1"/>
    </source>
</evidence>
<protein>
    <submittedName>
        <fullName evidence="2">Uncharacterized protein</fullName>
    </submittedName>
</protein>
<evidence type="ECO:0000313" key="3">
    <source>
        <dbReference type="Proteomes" id="UP000243799"/>
    </source>
</evidence>
<dbReference type="EMBL" id="FOKG01000009">
    <property type="protein sequence ID" value="SFB38627.1"/>
    <property type="molecule type" value="Genomic_DNA"/>
</dbReference>
<organism evidence="2 3">
    <name type="scientific">Amycolatopsis marina</name>
    <dbReference type="NCBI Taxonomy" id="490629"/>
    <lineage>
        <taxon>Bacteria</taxon>
        <taxon>Bacillati</taxon>
        <taxon>Actinomycetota</taxon>
        <taxon>Actinomycetes</taxon>
        <taxon>Pseudonocardiales</taxon>
        <taxon>Pseudonocardiaceae</taxon>
        <taxon>Amycolatopsis</taxon>
    </lineage>
</organism>
<evidence type="ECO:0000256" key="1">
    <source>
        <dbReference type="SAM" id="Phobius"/>
    </source>
</evidence>
<feature type="transmembrane region" description="Helical" evidence="1">
    <location>
        <begin position="209"/>
        <end position="226"/>
    </location>
</feature>